<comment type="similarity">
    <text evidence="2">Belongs to the nematode transthyretin-like family.</text>
</comment>
<evidence type="ECO:0000256" key="4">
    <source>
        <dbReference type="ARBA" id="ARBA00022729"/>
    </source>
</evidence>
<evidence type="ECO:0000313" key="6">
    <source>
        <dbReference type="EMBL" id="CAJ0568778.1"/>
    </source>
</evidence>
<dbReference type="Pfam" id="PF01060">
    <property type="entry name" value="TTR-52"/>
    <property type="match status" value="1"/>
</dbReference>
<sequence>MVRLFQSGKGKNQPTLAETFATKEGTFELTATLDHIFHPDIVVYHDCNDGKKLGLRRFHFRVPEHYVTAGSKAQKVFDLGKINLEFKPYNEERSNQHRRRRNKEVVSCDQCTIEETVKIDESAEATTQKSKFHGLDESPEARIDPW</sequence>
<evidence type="ECO:0000256" key="2">
    <source>
        <dbReference type="ARBA" id="ARBA00010112"/>
    </source>
</evidence>
<gene>
    <name evidence="6" type="ORF">MSPICULIGERA_LOCUS7291</name>
</gene>
<dbReference type="PANTHER" id="PTHR21700:SF32">
    <property type="entry name" value="TRANSTHYRETIN-LIKE FAMILY PROTEIN"/>
    <property type="match status" value="1"/>
</dbReference>
<dbReference type="EMBL" id="CATQJA010001828">
    <property type="protein sequence ID" value="CAJ0568778.1"/>
    <property type="molecule type" value="Genomic_DNA"/>
</dbReference>
<keyword evidence="4" id="KW-0732">Signal</keyword>
<keyword evidence="7" id="KW-1185">Reference proteome</keyword>
<dbReference type="InterPro" id="IPR001534">
    <property type="entry name" value="Transthyretin-like"/>
</dbReference>
<protein>
    <recommendedName>
        <fullName evidence="8">Transthyretin-like family protein</fullName>
    </recommendedName>
</protein>
<evidence type="ECO:0000256" key="1">
    <source>
        <dbReference type="ARBA" id="ARBA00004613"/>
    </source>
</evidence>
<accession>A0AA36FXU0</accession>
<dbReference type="GO" id="GO:0009986">
    <property type="term" value="C:cell surface"/>
    <property type="evidence" value="ECO:0007669"/>
    <property type="project" value="InterPro"/>
</dbReference>
<dbReference type="Proteomes" id="UP001177023">
    <property type="component" value="Unassembled WGS sequence"/>
</dbReference>
<name>A0AA36FXU0_9BILA</name>
<reference evidence="6" key="1">
    <citation type="submission" date="2023-06" db="EMBL/GenBank/DDBJ databases">
        <authorList>
            <person name="Delattre M."/>
        </authorList>
    </citation>
    <scope>NUCLEOTIDE SEQUENCE</scope>
    <source>
        <strain evidence="6">AF72</strain>
    </source>
</reference>
<proteinExistence type="inferred from homology"/>
<evidence type="ECO:0000256" key="5">
    <source>
        <dbReference type="SAM" id="MobiDB-lite"/>
    </source>
</evidence>
<evidence type="ECO:0000256" key="3">
    <source>
        <dbReference type="ARBA" id="ARBA00022525"/>
    </source>
</evidence>
<dbReference type="PANTHER" id="PTHR21700">
    <property type="entry name" value="TRANSTHYRETIN-LIKE FAMILY PROTEIN-RELATED"/>
    <property type="match status" value="1"/>
</dbReference>
<dbReference type="GO" id="GO:0005576">
    <property type="term" value="C:extracellular region"/>
    <property type="evidence" value="ECO:0007669"/>
    <property type="project" value="UniProtKB-SubCell"/>
</dbReference>
<dbReference type="InterPro" id="IPR038479">
    <property type="entry name" value="Transthyretin-like_sf"/>
</dbReference>
<organism evidence="6 7">
    <name type="scientific">Mesorhabditis spiculigera</name>
    <dbReference type="NCBI Taxonomy" id="96644"/>
    <lineage>
        <taxon>Eukaryota</taxon>
        <taxon>Metazoa</taxon>
        <taxon>Ecdysozoa</taxon>
        <taxon>Nematoda</taxon>
        <taxon>Chromadorea</taxon>
        <taxon>Rhabditida</taxon>
        <taxon>Rhabditina</taxon>
        <taxon>Rhabditomorpha</taxon>
        <taxon>Rhabditoidea</taxon>
        <taxon>Rhabditidae</taxon>
        <taxon>Mesorhabditinae</taxon>
        <taxon>Mesorhabditis</taxon>
    </lineage>
</organism>
<feature type="compositionally biased region" description="Basic and acidic residues" evidence="5">
    <location>
        <begin position="133"/>
        <end position="146"/>
    </location>
</feature>
<evidence type="ECO:0008006" key="8">
    <source>
        <dbReference type="Google" id="ProtNLM"/>
    </source>
</evidence>
<evidence type="ECO:0000313" key="7">
    <source>
        <dbReference type="Proteomes" id="UP001177023"/>
    </source>
</evidence>
<comment type="subcellular location">
    <subcellularLocation>
        <location evidence="1">Secreted</location>
    </subcellularLocation>
</comment>
<keyword evidence="3" id="KW-0964">Secreted</keyword>
<dbReference type="AlphaFoldDB" id="A0AA36FXU0"/>
<comment type="caution">
    <text evidence="6">The sequence shown here is derived from an EMBL/GenBank/DDBJ whole genome shotgun (WGS) entry which is preliminary data.</text>
</comment>
<feature type="non-terminal residue" evidence="6">
    <location>
        <position position="1"/>
    </location>
</feature>
<dbReference type="Gene3D" id="2.60.40.3330">
    <property type="match status" value="1"/>
</dbReference>
<feature type="region of interest" description="Disordered" evidence="5">
    <location>
        <begin position="122"/>
        <end position="146"/>
    </location>
</feature>